<dbReference type="RefSeq" id="WP_345605666.1">
    <property type="nucleotide sequence ID" value="NZ_BAABJO010000009.1"/>
</dbReference>
<dbReference type="Proteomes" id="UP001500804">
    <property type="component" value="Unassembled WGS sequence"/>
</dbReference>
<evidence type="ECO:0000259" key="2">
    <source>
        <dbReference type="Pfam" id="PF08327"/>
    </source>
</evidence>
<evidence type="ECO:0000256" key="1">
    <source>
        <dbReference type="ARBA" id="ARBA00006817"/>
    </source>
</evidence>
<evidence type="ECO:0000313" key="3">
    <source>
        <dbReference type="EMBL" id="GAA5121390.1"/>
    </source>
</evidence>
<gene>
    <name evidence="3" type="ORF">GCM10023320_30160</name>
</gene>
<dbReference type="Gene3D" id="3.30.530.20">
    <property type="match status" value="1"/>
</dbReference>
<comment type="similarity">
    <text evidence="1">Belongs to the AHA1 family.</text>
</comment>
<comment type="caution">
    <text evidence="3">The sequence shown here is derived from an EMBL/GenBank/DDBJ whole genome shotgun (WGS) entry which is preliminary data.</text>
</comment>
<dbReference type="InterPro" id="IPR013538">
    <property type="entry name" value="ASHA1/2-like_C"/>
</dbReference>
<evidence type="ECO:0000313" key="4">
    <source>
        <dbReference type="Proteomes" id="UP001500804"/>
    </source>
</evidence>
<feature type="domain" description="Activator of Hsp90 ATPase homologue 1/2-like C-terminal" evidence="2">
    <location>
        <begin position="36"/>
        <end position="127"/>
    </location>
</feature>
<organism evidence="3 4">
    <name type="scientific">Pseudonocardia adelaidensis</name>
    <dbReference type="NCBI Taxonomy" id="648754"/>
    <lineage>
        <taxon>Bacteria</taxon>
        <taxon>Bacillati</taxon>
        <taxon>Actinomycetota</taxon>
        <taxon>Actinomycetes</taxon>
        <taxon>Pseudonocardiales</taxon>
        <taxon>Pseudonocardiaceae</taxon>
        <taxon>Pseudonocardia</taxon>
    </lineage>
</organism>
<proteinExistence type="inferred from homology"/>
<protein>
    <submittedName>
        <fullName evidence="3">SRPBCC family protein</fullName>
    </submittedName>
</protein>
<sequence>MFDVDPQITAVRRQVGRRALDEGDAAVVTISQAYDTDVDDLWEACTNSERLARWFAPVSGELRVGGRYQIEGNAAGTVEQCDPPKSFSATWEFAGGVSWIEVRFSPEPGGGSRFELDHIAHMDEHWAEFGPGAVGLGYDLSLLGLAAYLATGDLPHSEQRMAWLASEDAKRFLREAAERWYEADVAGGTSPETARGAADRCAAAYTA</sequence>
<dbReference type="CDD" id="cd08899">
    <property type="entry name" value="SRPBCC_CalC_Aha1-like_6"/>
    <property type="match status" value="1"/>
</dbReference>
<dbReference type="InterPro" id="IPR023393">
    <property type="entry name" value="START-like_dom_sf"/>
</dbReference>
<dbReference type="SUPFAM" id="SSF55961">
    <property type="entry name" value="Bet v1-like"/>
    <property type="match status" value="1"/>
</dbReference>
<reference evidence="4" key="1">
    <citation type="journal article" date="2019" name="Int. J. Syst. Evol. Microbiol.">
        <title>The Global Catalogue of Microorganisms (GCM) 10K type strain sequencing project: providing services to taxonomists for standard genome sequencing and annotation.</title>
        <authorList>
            <consortium name="The Broad Institute Genomics Platform"/>
            <consortium name="The Broad Institute Genome Sequencing Center for Infectious Disease"/>
            <person name="Wu L."/>
            <person name="Ma J."/>
        </authorList>
    </citation>
    <scope>NUCLEOTIDE SEQUENCE [LARGE SCALE GENOMIC DNA]</scope>
    <source>
        <strain evidence="4">JCM 18302</strain>
    </source>
</reference>
<name>A0ABP9NIA1_9PSEU</name>
<keyword evidence="4" id="KW-1185">Reference proteome</keyword>
<dbReference type="EMBL" id="BAABJO010000009">
    <property type="protein sequence ID" value="GAA5121390.1"/>
    <property type="molecule type" value="Genomic_DNA"/>
</dbReference>
<accession>A0ABP9NIA1</accession>
<dbReference type="Pfam" id="PF08327">
    <property type="entry name" value="AHSA1"/>
    <property type="match status" value="1"/>
</dbReference>